<dbReference type="Pfam" id="PF09409">
    <property type="entry name" value="PUB"/>
    <property type="match status" value="1"/>
</dbReference>
<dbReference type="GeneID" id="8848266"/>
<dbReference type="Gene3D" id="1.20.58.2190">
    <property type="match status" value="1"/>
</dbReference>
<reference evidence="3 4" key="1">
    <citation type="journal article" date="2010" name="Cell">
        <title>The genome of Naegleria gruberi illuminates early eukaryotic versatility.</title>
        <authorList>
            <person name="Fritz-Laylin L.K."/>
            <person name="Prochnik S.E."/>
            <person name="Ginger M.L."/>
            <person name="Dacks J.B."/>
            <person name="Carpenter M.L."/>
            <person name="Field M.C."/>
            <person name="Kuo A."/>
            <person name="Paredez A."/>
            <person name="Chapman J."/>
            <person name="Pham J."/>
            <person name="Shu S."/>
            <person name="Neupane R."/>
            <person name="Cipriano M."/>
            <person name="Mancuso J."/>
            <person name="Tu H."/>
            <person name="Salamov A."/>
            <person name="Lindquist E."/>
            <person name="Shapiro H."/>
            <person name="Lucas S."/>
            <person name="Grigoriev I.V."/>
            <person name="Cande W.Z."/>
            <person name="Fulton C."/>
            <person name="Rokhsar D.S."/>
            <person name="Dawson S.C."/>
        </authorList>
    </citation>
    <scope>NUCLEOTIDE SEQUENCE [LARGE SCALE GENOMIC DNA]</scope>
    <source>
        <strain evidence="3 4">NEG-M</strain>
    </source>
</reference>
<dbReference type="OrthoDB" id="49605at2759"/>
<dbReference type="VEuPathDB" id="AmoebaDB:NAEGRDRAFT_57930"/>
<feature type="region of interest" description="Disordered" evidence="1">
    <location>
        <begin position="206"/>
        <end position="263"/>
    </location>
</feature>
<evidence type="ECO:0000313" key="3">
    <source>
        <dbReference type="EMBL" id="EFC44732.1"/>
    </source>
</evidence>
<evidence type="ECO:0000313" key="4">
    <source>
        <dbReference type="Proteomes" id="UP000006671"/>
    </source>
</evidence>
<feature type="compositionally biased region" description="Basic and acidic residues" evidence="1">
    <location>
        <begin position="206"/>
        <end position="225"/>
    </location>
</feature>
<dbReference type="SUPFAM" id="SSF143503">
    <property type="entry name" value="PUG domain-like"/>
    <property type="match status" value="1"/>
</dbReference>
<dbReference type="CDD" id="cd09212">
    <property type="entry name" value="PUB"/>
    <property type="match status" value="1"/>
</dbReference>
<feature type="compositionally biased region" description="Low complexity" evidence="1">
    <location>
        <begin position="116"/>
        <end position="130"/>
    </location>
</feature>
<dbReference type="STRING" id="5762.D2VE46"/>
<sequence length="263" mass="30214">MSLLLTQASSWINSNETLKNSSITLHILYSICHNIFEHPSEIKLRTLKLDNAKFKANVLNVEGAVDLLYLCGFEMDTNSNCLILKQVNENMLKELHDLGNLFNSYCSDDVKSPKPTTVSHQSSHTTVSSHDPFTSTPERAPPVVRHHDLFHHHDTSPPPISTTQTVSQQQQHSTSHDFNDEEYLKKQHDLEERRKQLAEEKRIKKEEAMKIKNQSKLDRKEKHDEDEYEHGLNIPQHHATHHQGNTSSNPFYSGMTTYKDLGQ</sequence>
<feature type="region of interest" description="Disordered" evidence="1">
    <location>
        <begin position="112"/>
        <end position="182"/>
    </location>
</feature>
<protein>
    <submittedName>
        <fullName evidence="3">PUG domain-containing protein</fullName>
    </submittedName>
</protein>
<dbReference type="RefSeq" id="XP_002677476.1">
    <property type="nucleotide sequence ID" value="XM_002677430.1"/>
</dbReference>
<dbReference type="CDD" id="cd22249">
    <property type="entry name" value="UDM1_RNF168_RNF169-like"/>
    <property type="match status" value="1"/>
</dbReference>
<feature type="domain" description="PUB" evidence="2">
    <location>
        <begin position="24"/>
        <end position="96"/>
    </location>
</feature>
<proteinExistence type="predicted"/>
<evidence type="ECO:0000259" key="2">
    <source>
        <dbReference type="Pfam" id="PF09409"/>
    </source>
</evidence>
<accession>D2VE46</accession>
<dbReference type="AlphaFoldDB" id="D2VE46"/>
<evidence type="ECO:0000256" key="1">
    <source>
        <dbReference type="SAM" id="MobiDB-lite"/>
    </source>
</evidence>
<dbReference type="PANTHER" id="PTHR46713">
    <property type="entry name" value="F13M7.16 PROTEIN"/>
    <property type="match status" value="1"/>
</dbReference>
<keyword evidence="4" id="KW-1185">Reference proteome</keyword>
<dbReference type="KEGG" id="ngr:NAEGRDRAFT_57930"/>
<organism evidence="4">
    <name type="scientific">Naegleria gruberi</name>
    <name type="common">Amoeba</name>
    <dbReference type="NCBI Taxonomy" id="5762"/>
    <lineage>
        <taxon>Eukaryota</taxon>
        <taxon>Discoba</taxon>
        <taxon>Heterolobosea</taxon>
        <taxon>Tetramitia</taxon>
        <taxon>Eutetramitia</taxon>
        <taxon>Vahlkampfiidae</taxon>
        <taxon>Naegleria</taxon>
    </lineage>
</organism>
<dbReference type="InParanoid" id="D2VE46"/>
<dbReference type="EMBL" id="GG738866">
    <property type="protein sequence ID" value="EFC44732.1"/>
    <property type="molecule type" value="Genomic_DNA"/>
</dbReference>
<gene>
    <name evidence="3" type="ORF">NAEGRDRAFT_57930</name>
</gene>
<dbReference type="SMART" id="SM00580">
    <property type="entry name" value="PUG"/>
    <property type="match status" value="1"/>
</dbReference>
<feature type="compositionally biased region" description="Basic and acidic residues" evidence="1">
    <location>
        <begin position="145"/>
        <end position="155"/>
    </location>
</feature>
<dbReference type="Proteomes" id="UP000006671">
    <property type="component" value="Unassembled WGS sequence"/>
</dbReference>
<dbReference type="InterPro" id="IPR036339">
    <property type="entry name" value="PUB-like_dom_sf"/>
</dbReference>
<name>D2VE46_NAEGR</name>
<feature type="compositionally biased region" description="Low complexity" evidence="1">
    <location>
        <begin position="161"/>
        <end position="173"/>
    </location>
</feature>
<dbReference type="InterPro" id="IPR018997">
    <property type="entry name" value="PUB_domain"/>
</dbReference>
<dbReference type="OMA" id="CHNIITH"/>
<feature type="compositionally biased region" description="Polar residues" evidence="1">
    <location>
        <begin position="242"/>
        <end position="256"/>
    </location>
</feature>
<dbReference type="PANTHER" id="PTHR46713:SF1">
    <property type="entry name" value="F13M7.16 PROTEIN"/>
    <property type="match status" value="1"/>
</dbReference>